<dbReference type="InterPro" id="IPR002791">
    <property type="entry name" value="ARMT1-like_metal-bd"/>
</dbReference>
<comment type="catalytic activity">
    <reaction evidence="1 7">
        <text>beta-D-fructose 1-phosphate + H2O = D-fructose + phosphate</text>
        <dbReference type="Rhea" id="RHEA:35603"/>
        <dbReference type="ChEBI" id="CHEBI:15377"/>
        <dbReference type="ChEBI" id="CHEBI:37721"/>
        <dbReference type="ChEBI" id="CHEBI:43474"/>
        <dbReference type="ChEBI" id="CHEBI:138881"/>
    </reaction>
</comment>
<dbReference type="PANTHER" id="PTHR12260:SF6">
    <property type="entry name" value="DAMAGE-CONTROL PHOSPHATASE ARMT1"/>
    <property type="match status" value="1"/>
</dbReference>
<dbReference type="SUPFAM" id="SSF111321">
    <property type="entry name" value="AF1104-like"/>
    <property type="match status" value="1"/>
</dbReference>
<evidence type="ECO:0000256" key="3">
    <source>
        <dbReference type="ARBA" id="ARBA00022723"/>
    </source>
</evidence>
<dbReference type="OrthoDB" id="541375at2759"/>
<sequence>MSIPPVYYNDDPDSFAYTTCRVRWIKIVQDCVDDVSYAINSKASSSGEEFKTQGEQIKTQLIALKQQIIDNGVIQLFSDELVAADPSYGSYNKALSTKEFTWLTGPWLVLETYLYRQIISYFETSSLWFNYDIFDQLKQSSFTSSVDGVTELALRYYELSSKVGQVDEETSALLFTEFAEISLWGNATDLSLLATATLDDIKSIQGKEARKKSEDKILVNDIQQAWSQVKGKKGGVVDIVLDNSGFELYTDLILSLFLLEFKLADTVNLHTKDLPWMVSDVNIKDFYVLLNQLKDTTVFGTGRVEIDSLINKAEFYNNKGKLNVITSPFWTLDKDFHEITAQETEFGGAELYSHFVQSKLVIFKGDMNYRKLTADRKWEPTTAFTKSIGPLASQGIKILSLRTVKADVLVGLQDGVFEKISNDWKEQGAKDGARGWLYSGKYAVISYSNGDNN</sequence>
<comment type="catalytic activity">
    <reaction evidence="6 7">
        <text>beta-D-fructose 6-phosphate = dihydroxyacetone + D-glyceraldehyde 3-phosphate</text>
        <dbReference type="Rhea" id="RHEA:28002"/>
        <dbReference type="ChEBI" id="CHEBI:16016"/>
        <dbReference type="ChEBI" id="CHEBI:57634"/>
        <dbReference type="ChEBI" id="CHEBI:59776"/>
    </reaction>
</comment>
<comment type="cofactor">
    <cofactor evidence="7">
        <name>Mn(2+)</name>
        <dbReference type="ChEBI" id="CHEBI:29035"/>
    </cofactor>
    <cofactor evidence="7">
        <name>Ni(2+)</name>
        <dbReference type="ChEBI" id="CHEBI:49786"/>
    </cofactor>
</comment>
<comment type="function">
    <text evidence="7">Metal-dependent phosphatase that shows phosphatase activity against several substrates, including fructose-1-phosphate and fructose-6-phosphate. Its preference for fructose-1-phosphate, a strong glycating agent that causes DNA damage rather than a canonical yeast metabolite, suggests a damage-control function in hexose phosphate metabolism.</text>
</comment>
<comment type="domain">
    <text evidence="7">Subfamily III proteins have a conserved RTxK motif about 40-50 residues from the C-terminus; the threonine may be replaced by serine or cysteine.</text>
</comment>
<dbReference type="InterPro" id="IPR039763">
    <property type="entry name" value="ARMT1"/>
</dbReference>
<dbReference type="EMBL" id="JAEUBG010003391">
    <property type="protein sequence ID" value="KAH3682857.1"/>
    <property type="molecule type" value="Genomic_DNA"/>
</dbReference>
<comment type="caution">
    <text evidence="9">The sequence shown here is derived from an EMBL/GenBank/DDBJ whole genome shotgun (WGS) entry which is preliminary data.</text>
</comment>
<evidence type="ECO:0000256" key="1">
    <source>
        <dbReference type="ARBA" id="ARBA00001326"/>
    </source>
</evidence>
<dbReference type="AlphaFoldDB" id="A0A9P8Q4A3"/>
<evidence type="ECO:0000256" key="5">
    <source>
        <dbReference type="ARBA" id="ARBA00023211"/>
    </source>
</evidence>
<keyword evidence="3 7" id="KW-0479">Metal-binding</keyword>
<evidence type="ECO:0000313" key="10">
    <source>
        <dbReference type="Proteomes" id="UP000774326"/>
    </source>
</evidence>
<dbReference type="GO" id="GO:0006974">
    <property type="term" value="P:DNA damage response"/>
    <property type="evidence" value="ECO:0007669"/>
    <property type="project" value="TreeGrafter"/>
</dbReference>
<evidence type="ECO:0000259" key="8">
    <source>
        <dbReference type="Pfam" id="PF01937"/>
    </source>
</evidence>
<keyword evidence="5 7" id="KW-0464">Manganese</keyword>
<gene>
    <name evidence="9" type="ORF">WICPIJ_006196</name>
</gene>
<evidence type="ECO:0000256" key="6">
    <source>
        <dbReference type="ARBA" id="ARBA00048809"/>
    </source>
</evidence>
<organism evidence="9 10">
    <name type="scientific">Wickerhamomyces pijperi</name>
    <name type="common">Yeast</name>
    <name type="synonym">Pichia pijperi</name>
    <dbReference type="NCBI Taxonomy" id="599730"/>
    <lineage>
        <taxon>Eukaryota</taxon>
        <taxon>Fungi</taxon>
        <taxon>Dikarya</taxon>
        <taxon>Ascomycota</taxon>
        <taxon>Saccharomycotina</taxon>
        <taxon>Saccharomycetes</taxon>
        <taxon>Phaffomycetales</taxon>
        <taxon>Wickerhamomycetaceae</taxon>
        <taxon>Wickerhamomyces</taxon>
    </lineage>
</organism>
<dbReference type="PANTHER" id="PTHR12260">
    <property type="entry name" value="DAMAGE-CONTROL PHOSPHATASE ARMT1"/>
    <property type="match status" value="1"/>
</dbReference>
<keyword evidence="4 7" id="KW-0378">Hydrolase</keyword>
<dbReference type="InterPro" id="IPR036075">
    <property type="entry name" value="ARMT-1-like_metal-bd_sf"/>
</dbReference>
<dbReference type="GO" id="GO:0005634">
    <property type="term" value="C:nucleus"/>
    <property type="evidence" value="ECO:0007669"/>
    <property type="project" value="TreeGrafter"/>
</dbReference>
<feature type="domain" description="Damage-control phosphatase ARMT1-like metal-binding" evidence="8">
    <location>
        <begin position="21"/>
        <end position="418"/>
    </location>
</feature>
<proteinExistence type="inferred from homology"/>
<dbReference type="Gene3D" id="3.40.50.10880">
    <property type="entry name" value="Uncharacterised protein PF01937, DUF89, domain 3"/>
    <property type="match status" value="1"/>
</dbReference>
<dbReference type="Proteomes" id="UP000774326">
    <property type="component" value="Unassembled WGS sequence"/>
</dbReference>
<comment type="similarity">
    <text evidence="2 7">Belongs to the damage-control phosphatase family. Sugar phosphate phosphatase III subfamily.</text>
</comment>
<reference evidence="9" key="2">
    <citation type="submission" date="2021-01" db="EMBL/GenBank/DDBJ databases">
        <authorList>
            <person name="Schikora-Tamarit M.A."/>
        </authorList>
    </citation>
    <scope>NUCLEOTIDE SEQUENCE</scope>
    <source>
        <strain evidence="9">CBS2887</strain>
    </source>
</reference>
<reference evidence="9" key="1">
    <citation type="journal article" date="2021" name="Open Biol.">
        <title>Shared evolutionary footprints suggest mitochondrial oxidative damage underlies multiple complex I losses in fungi.</title>
        <authorList>
            <person name="Schikora-Tamarit M.A."/>
            <person name="Marcet-Houben M."/>
            <person name="Nosek J."/>
            <person name="Gabaldon T."/>
        </authorList>
    </citation>
    <scope>NUCLEOTIDE SEQUENCE</scope>
    <source>
        <strain evidence="9">CBS2887</strain>
    </source>
</reference>
<evidence type="ECO:0000256" key="4">
    <source>
        <dbReference type="ARBA" id="ARBA00022801"/>
    </source>
</evidence>
<dbReference type="Pfam" id="PF01937">
    <property type="entry name" value="ARMT1-like_dom"/>
    <property type="match status" value="1"/>
</dbReference>
<evidence type="ECO:0000256" key="2">
    <source>
        <dbReference type="ARBA" id="ARBA00009519"/>
    </source>
</evidence>
<evidence type="ECO:0000313" key="9">
    <source>
        <dbReference type="EMBL" id="KAH3682857.1"/>
    </source>
</evidence>
<name>A0A9P8Q4A3_WICPI</name>
<evidence type="ECO:0000256" key="7">
    <source>
        <dbReference type="RuleBase" id="RU367030"/>
    </source>
</evidence>
<keyword evidence="10" id="KW-1185">Reference proteome</keyword>
<dbReference type="GO" id="GO:0046872">
    <property type="term" value="F:metal ion binding"/>
    <property type="evidence" value="ECO:0007669"/>
    <property type="project" value="UniProtKB-UniRule"/>
</dbReference>
<dbReference type="GO" id="GO:0016791">
    <property type="term" value="F:phosphatase activity"/>
    <property type="evidence" value="ECO:0007669"/>
    <property type="project" value="TreeGrafter"/>
</dbReference>
<protein>
    <recommendedName>
        <fullName evidence="7">Sugar phosphate phosphatase</fullName>
        <ecNumber evidence="7">3.1.3.-</ecNumber>
    </recommendedName>
</protein>
<accession>A0A9P8Q4A3</accession>
<dbReference type="Gene3D" id="1.20.930.60">
    <property type="match status" value="1"/>
</dbReference>
<dbReference type="EC" id="3.1.3.-" evidence="7"/>